<proteinExistence type="predicted"/>
<sequence>MFSGHCKEGLQALPALLMRRSWGNSGQVYLVFYQNKQMIFPRYNSLNNNIVALNKDTKI</sequence>
<organism evidence="1 2">
    <name type="scientific">Flavobacterium pectinovorum</name>
    <dbReference type="NCBI Taxonomy" id="29533"/>
    <lineage>
        <taxon>Bacteria</taxon>
        <taxon>Pseudomonadati</taxon>
        <taxon>Bacteroidota</taxon>
        <taxon>Flavobacteriia</taxon>
        <taxon>Flavobacteriales</taxon>
        <taxon>Flavobacteriaceae</taxon>
        <taxon>Flavobacterium</taxon>
    </lineage>
</organism>
<keyword evidence="2" id="KW-1185">Reference proteome</keyword>
<dbReference type="EMBL" id="RCZH01000003">
    <property type="protein sequence ID" value="TPG44102.1"/>
    <property type="molecule type" value="Genomic_DNA"/>
</dbReference>
<comment type="caution">
    <text evidence="1">The sequence shown here is derived from an EMBL/GenBank/DDBJ whole genome shotgun (WGS) entry which is preliminary data.</text>
</comment>
<evidence type="ECO:0000313" key="1">
    <source>
        <dbReference type="EMBL" id="TPG44102.1"/>
    </source>
</evidence>
<dbReference type="Proteomes" id="UP000319700">
    <property type="component" value="Unassembled WGS sequence"/>
</dbReference>
<name>A0A502F3Y1_9FLAO</name>
<accession>A0A502F3Y1</accession>
<dbReference type="AlphaFoldDB" id="A0A502F3Y1"/>
<gene>
    <name evidence="1" type="ORF">EAH81_06025</name>
</gene>
<protein>
    <submittedName>
        <fullName evidence="1">Uncharacterized protein</fullName>
    </submittedName>
</protein>
<reference evidence="1 2" key="1">
    <citation type="journal article" date="2019" name="Environ. Microbiol.">
        <title>Species interactions and distinct microbial communities in high Arctic permafrost affected cryosols are associated with the CH4 and CO2 gas fluxes.</title>
        <authorList>
            <person name="Altshuler I."/>
            <person name="Hamel J."/>
            <person name="Turney S."/>
            <person name="Magnuson E."/>
            <person name="Levesque R."/>
            <person name="Greer C."/>
            <person name="Whyte L.G."/>
        </authorList>
    </citation>
    <scope>NUCLEOTIDE SEQUENCE [LARGE SCALE GENOMIC DNA]</scope>
    <source>
        <strain evidence="1 2">42</strain>
    </source>
</reference>
<evidence type="ECO:0000313" key="2">
    <source>
        <dbReference type="Proteomes" id="UP000319700"/>
    </source>
</evidence>